<dbReference type="STRING" id="869209.Tresu_1557"/>
<dbReference type="SUPFAM" id="SSF53067">
    <property type="entry name" value="Actin-like ATPase domain"/>
    <property type="match status" value="2"/>
</dbReference>
<keyword evidence="7" id="KW-0067">ATP-binding</keyword>
<dbReference type="GO" id="GO:0005524">
    <property type="term" value="F:ATP binding"/>
    <property type="evidence" value="ECO:0007669"/>
    <property type="project" value="UniProtKB-KW"/>
</dbReference>
<dbReference type="Proteomes" id="UP000006852">
    <property type="component" value="Chromosome"/>
</dbReference>
<evidence type="ECO:0000256" key="7">
    <source>
        <dbReference type="ARBA" id="ARBA00022840"/>
    </source>
</evidence>
<dbReference type="Gene3D" id="3.30.420.40">
    <property type="match status" value="1"/>
</dbReference>
<dbReference type="Pfam" id="PF00349">
    <property type="entry name" value="Hexokinase_1"/>
    <property type="match status" value="1"/>
</dbReference>
<accession>F2NT05</accession>
<keyword evidence="4 12" id="KW-0808">Transferase</keyword>
<evidence type="ECO:0000256" key="5">
    <source>
        <dbReference type="ARBA" id="ARBA00022741"/>
    </source>
</evidence>
<evidence type="ECO:0000313" key="13">
    <source>
        <dbReference type="Proteomes" id="UP000006852"/>
    </source>
</evidence>
<dbReference type="InterPro" id="IPR043129">
    <property type="entry name" value="ATPase_NBD"/>
</dbReference>
<dbReference type="GeneID" id="302998716"/>
<keyword evidence="13" id="KW-1185">Reference proteome</keyword>
<dbReference type="HOGENOM" id="CLU_014393_5_3_12"/>
<comment type="pathway">
    <text evidence="2">Carbohydrate metabolism.</text>
</comment>
<dbReference type="GO" id="GO:0001678">
    <property type="term" value="P:intracellular glucose homeostasis"/>
    <property type="evidence" value="ECO:0007669"/>
    <property type="project" value="InterPro"/>
</dbReference>
<dbReference type="Gene3D" id="3.40.367.20">
    <property type="match status" value="1"/>
</dbReference>
<dbReference type="InterPro" id="IPR022672">
    <property type="entry name" value="Hexokinase_N"/>
</dbReference>
<feature type="domain" description="Hexokinase N-terminal" evidence="10">
    <location>
        <begin position="17"/>
        <end position="192"/>
    </location>
</feature>
<dbReference type="PROSITE" id="PS51748">
    <property type="entry name" value="HEXOKINASE_2"/>
    <property type="match status" value="1"/>
</dbReference>
<organism evidence="12 13">
    <name type="scientific">Treponema succinifaciens (strain ATCC 33096 / DSM 2489 / 6091)</name>
    <dbReference type="NCBI Taxonomy" id="869209"/>
    <lineage>
        <taxon>Bacteria</taxon>
        <taxon>Pseudomonadati</taxon>
        <taxon>Spirochaetota</taxon>
        <taxon>Spirochaetia</taxon>
        <taxon>Spirochaetales</taxon>
        <taxon>Treponemataceae</taxon>
        <taxon>Treponema</taxon>
    </lineage>
</organism>
<comment type="pathway">
    <text evidence="1">Carbohydrate degradation.</text>
</comment>
<evidence type="ECO:0000256" key="1">
    <source>
        <dbReference type="ARBA" id="ARBA00004921"/>
    </source>
</evidence>
<evidence type="ECO:0000256" key="6">
    <source>
        <dbReference type="ARBA" id="ARBA00022777"/>
    </source>
</evidence>
<evidence type="ECO:0000259" key="11">
    <source>
        <dbReference type="Pfam" id="PF03727"/>
    </source>
</evidence>
<keyword evidence="5" id="KW-0547">Nucleotide-binding</keyword>
<evidence type="ECO:0000256" key="4">
    <source>
        <dbReference type="ARBA" id="ARBA00022679"/>
    </source>
</evidence>
<dbReference type="Pfam" id="PF03727">
    <property type="entry name" value="Hexokinase_2"/>
    <property type="match status" value="1"/>
</dbReference>
<evidence type="ECO:0000256" key="9">
    <source>
        <dbReference type="ARBA" id="ARBA00047905"/>
    </source>
</evidence>
<dbReference type="PANTHER" id="PTHR19443:SF16">
    <property type="entry name" value="HEXOKINASE TYPE 1-RELATED"/>
    <property type="match status" value="1"/>
</dbReference>
<dbReference type="OrthoDB" id="6383434at2"/>
<reference evidence="12 13" key="1">
    <citation type="journal article" date="2011" name="Stand. Genomic Sci.">
        <title>Complete genome sequence of Treponema succinifaciens type strain (6091).</title>
        <authorList>
            <person name="Han C."/>
            <person name="Gronow S."/>
            <person name="Teshima H."/>
            <person name="Lapidus A."/>
            <person name="Nolan M."/>
            <person name="Lucas S."/>
            <person name="Hammon N."/>
            <person name="Deshpande S."/>
            <person name="Cheng J.F."/>
            <person name="Zeytun A."/>
            <person name="Tapia R."/>
            <person name="Goodwin L."/>
            <person name="Pitluck S."/>
            <person name="Liolios K."/>
            <person name="Pagani I."/>
            <person name="Ivanova N."/>
            <person name="Mavromatis K."/>
            <person name="Mikhailova N."/>
            <person name="Huntemann M."/>
            <person name="Pati A."/>
            <person name="Chen A."/>
            <person name="Palaniappan K."/>
            <person name="Land M."/>
            <person name="Hauser L."/>
            <person name="Brambilla E.M."/>
            <person name="Rohde M."/>
            <person name="Goker M."/>
            <person name="Woyke T."/>
            <person name="Bristow J."/>
            <person name="Eisen J.A."/>
            <person name="Markowitz V."/>
            <person name="Hugenholtz P."/>
            <person name="Kyrpides N.C."/>
            <person name="Klenk H.P."/>
            <person name="Detter J.C."/>
        </authorList>
    </citation>
    <scope>NUCLEOTIDE SEQUENCE [LARGE SCALE GENOMIC DNA]</scope>
    <source>
        <strain evidence="13">ATCC 33096 / DSM 2489 / 6091</strain>
    </source>
</reference>
<reference evidence="13" key="2">
    <citation type="submission" date="2011-04" db="EMBL/GenBank/DDBJ databases">
        <title>The complete genome of chromosome of Treponema succinifaciens DSM 2489.</title>
        <authorList>
            <person name="Lucas S."/>
            <person name="Copeland A."/>
            <person name="Lapidus A."/>
            <person name="Bruce D."/>
            <person name="Goodwin L."/>
            <person name="Pitluck S."/>
            <person name="Peters L."/>
            <person name="Kyrpides N."/>
            <person name="Mavromatis K."/>
            <person name="Ivanova N."/>
            <person name="Ovchinnikova G."/>
            <person name="Teshima H."/>
            <person name="Detter J.C."/>
            <person name="Tapia R."/>
            <person name="Han C."/>
            <person name="Land M."/>
            <person name="Hauser L."/>
            <person name="Markowitz V."/>
            <person name="Cheng J.-F."/>
            <person name="Hugenholtz P."/>
            <person name="Woyke T."/>
            <person name="Wu D."/>
            <person name="Gronow S."/>
            <person name="Wellnitz S."/>
            <person name="Brambilla E."/>
            <person name="Klenk H.-P."/>
            <person name="Eisen J.A."/>
        </authorList>
    </citation>
    <scope>NUCLEOTIDE SEQUENCE [LARGE SCALE GENOMIC DNA]</scope>
    <source>
        <strain evidence="13">ATCC 33096 / DSM 2489 / 6091</strain>
    </source>
</reference>
<gene>
    <name evidence="12" type="ordered locus">Tresu_1557</name>
</gene>
<dbReference type="EC" id="2.7.1.1" evidence="12"/>
<keyword evidence="6" id="KW-0418">Kinase</keyword>
<dbReference type="PANTHER" id="PTHR19443">
    <property type="entry name" value="HEXOKINASE"/>
    <property type="match status" value="1"/>
</dbReference>
<dbReference type="InterPro" id="IPR022673">
    <property type="entry name" value="Hexokinase_C"/>
</dbReference>
<dbReference type="CDD" id="cd24000">
    <property type="entry name" value="ASKHA_NBD_HK"/>
    <property type="match status" value="1"/>
</dbReference>
<dbReference type="GO" id="GO:0006096">
    <property type="term" value="P:glycolytic process"/>
    <property type="evidence" value="ECO:0007669"/>
    <property type="project" value="UniProtKB-UniPathway"/>
</dbReference>
<evidence type="ECO:0000256" key="3">
    <source>
        <dbReference type="ARBA" id="ARBA00009225"/>
    </source>
</evidence>
<keyword evidence="8" id="KW-0324">Glycolysis</keyword>
<comment type="catalytic activity">
    <reaction evidence="9">
        <text>D-fructose + ATP = D-fructose 6-phosphate + ADP + H(+)</text>
        <dbReference type="Rhea" id="RHEA:16125"/>
        <dbReference type="ChEBI" id="CHEBI:15378"/>
        <dbReference type="ChEBI" id="CHEBI:30616"/>
        <dbReference type="ChEBI" id="CHEBI:37721"/>
        <dbReference type="ChEBI" id="CHEBI:61527"/>
        <dbReference type="ChEBI" id="CHEBI:456216"/>
        <dbReference type="EC" id="2.7.1.1"/>
    </reaction>
    <physiologicalReaction direction="left-to-right" evidence="9">
        <dbReference type="Rhea" id="RHEA:16126"/>
    </physiologicalReaction>
</comment>
<evidence type="ECO:0000256" key="8">
    <source>
        <dbReference type="ARBA" id="ARBA00023152"/>
    </source>
</evidence>
<protein>
    <submittedName>
        <fullName evidence="12">Hexokinase</fullName>
        <ecNumber evidence="12">2.7.1.1</ecNumber>
    </submittedName>
</protein>
<dbReference type="AlphaFoldDB" id="F2NT05"/>
<dbReference type="RefSeq" id="WP_013701739.1">
    <property type="nucleotide sequence ID" value="NC_015385.1"/>
</dbReference>
<feature type="domain" description="Hexokinase C-terminal" evidence="11">
    <location>
        <begin position="205"/>
        <end position="426"/>
    </location>
</feature>
<evidence type="ECO:0000259" key="10">
    <source>
        <dbReference type="Pfam" id="PF00349"/>
    </source>
</evidence>
<dbReference type="GO" id="GO:0006006">
    <property type="term" value="P:glucose metabolic process"/>
    <property type="evidence" value="ECO:0007669"/>
    <property type="project" value="TreeGrafter"/>
</dbReference>
<sequence length="429" mass="47029">MNRKVAAFLGRHNFSIHQDINSIVEAMLFDMNEGLSGRPSGEDMIRTYANPPSQATAGKSVIVIDAGGTNFRSCLVTFDSNGNPSIDFMEKTRMPGVDRELSKKEFFDQISANLEHLKDKSSSIGFCFSYPVDIQEDGDGVLINFTKEVKAPEVEGSHIGKELEKALKEHGWKNKLHVSMLNDTVSALLAGAADPDEGMKYSSYVGFILGTGMNSAYIQTASPEYKNLKTQIINCESGKFDKVARSDFDISFDKKSEKPGIGIMEKLCSGAYMGPIAFEAVTAAGKENLFSEKLSEKLSQLDSLTQIEMDSFLHAPYSTNSKLGSIMAECAKDDDYDVLFQLLDALVERCARMAAAILSACVIKSGEGKTADKPVCILCNGTSFFKTYKVRQRVLGYLEEILVKERGLYFDVISRENDITLGTAIGGLL</sequence>
<evidence type="ECO:0000313" key="12">
    <source>
        <dbReference type="EMBL" id="AEB14457.1"/>
    </source>
</evidence>
<dbReference type="EMBL" id="CP002631">
    <property type="protein sequence ID" value="AEB14457.1"/>
    <property type="molecule type" value="Genomic_DNA"/>
</dbReference>
<evidence type="ECO:0000256" key="2">
    <source>
        <dbReference type="ARBA" id="ARBA00005007"/>
    </source>
</evidence>
<dbReference type="eggNOG" id="COG5026">
    <property type="taxonomic scope" value="Bacteria"/>
</dbReference>
<dbReference type="KEGG" id="tsu:Tresu_1557"/>
<comment type="similarity">
    <text evidence="3">Belongs to the hexokinase family.</text>
</comment>
<dbReference type="GO" id="GO:0008865">
    <property type="term" value="F:fructokinase activity"/>
    <property type="evidence" value="ECO:0007669"/>
    <property type="project" value="RHEA"/>
</dbReference>
<dbReference type="GO" id="GO:0004340">
    <property type="term" value="F:glucokinase activity"/>
    <property type="evidence" value="ECO:0007669"/>
    <property type="project" value="TreeGrafter"/>
</dbReference>
<dbReference type="SMR" id="F2NT05"/>
<dbReference type="UniPathway" id="UPA00109">
    <property type="reaction ID" value="UER00180"/>
</dbReference>
<proteinExistence type="inferred from homology"/>
<dbReference type="PRINTS" id="PR00475">
    <property type="entry name" value="HEXOKINASE"/>
</dbReference>
<name>F2NT05_TRES6</name>
<dbReference type="InterPro" id="IPR001312">
    <property type="entry name" value="Hexokinase"/>
</dbReference>
<dbReference type="GO" id="GO:0005536">
    <property type="term" value="F:D-glucose binding"/>
    <property type="evidence" value="ECO:0007669"/>
    <property type="project" value="InterPro"/>
</dbReference>